<protein>
    <submittedName>
        <fullName evidence="1">Uncharacterized protein</fullName>
    </submittedName>
</protein>
<dbReference type="EMBL" id="CP003167">
    <property type="protein sequence ID" value="AGB02922.1"/>
    <property type="molecule type" value="Genomic_DNA"/>
</dbReference>
<gene>
    <name evidence="1" type="ordered locus">Metfor_1903</name>
</gene>
<reference evidence="1 2" key="2">
    <citation type="journal article" date="2014" name="Genome Announc.">
        <title>Complete Genome Sequence of Methanoregula formicica SMSPT, a Mesophilic Hydrogenotrophic Methanogen Isolated from a Methanogenic Upflow Anaerobic Sludge Blanket Reactor.</title>
        <authorList>
            <person name="Yamamoto K."/>
            <person name="Tamaki H."/>
            <person name="Cadillo-Quiroz H."/>
            <person name="Imachi H."/>
            <person name="Kyrpides N."/>
            <person name="Woyke T."/>
            <person name="Goodwin L."/>
            <person name="Zinder S.H."/>
            <person name="Kamagata Y."/>
            <person name="Liu W.T."/>
        </authorList>
    </citation>
    <scope>NUCLEOTIDE SEQUENCE [LARGE SCALE GENOMIC DNA]</scope>
    <source>
        <strain evidence="2">DSM 22288 / NBRC 105244 / SMSP</strain>
    </source>
</reference>
<dbReference type="HOGENOM" id="CLU_3227794_0_0_2"/>
<dbReference type="Proteomes" id="UP000010824">
    <property type="component" value="Chromosome"/>
</dbReference>
<accession>L0HDW0</accession>
<dbReference type="KEGG" id="mfo:Metfor_1903"/>
<name>L0HDW0_METFS</name>
<dbReference type="InParanoid" id="L0HDW0"/>
<sequence length="43" mass="4602">MPDSGVKIMPFRSSGTAEIQGEFANTLVVEMGTDSASRVREAE</sequence>
<evidence type="ECO:0000313" key="1">
    <source>
        <dbReference type="EMBL" id="AGB02922.1"/>
    </source>
</evidence>
<organism evidence="1 2">
    <name type="scientific">Methanoregula formicica (strain DSM 22288 / NBRC 105244 / SMSP)</name>
    <dbReference type="NCBI Taxonomy" id="593750"/>
    <lineage>
        <taxon>Archaea</taxon>
        <taxon>Methanobacteriati</taxon>
        <taxon>Methanobacteriota</taxon>
        <taxon>Stenosarchaea group</taxon>
        <taxon>Methanomicrobia</taxon>
        <taxon>Methanomicrobiales</taxon>
        <taxon>Methanoregulaceae</taxon>
        <taxon>Methanoregula</taxon>
    </lineage>
</organism>
<keyword evidence="2" id="KW-1185">Reference proteome</keyword>
<dbReference type="STRING" id="593750.Metfor_1903"/>
<reference evidence="2" key="1">
    <citation type="submission" date="2011-12" db="EMBL/GenBank/DDBJ databases">
        <title>Complete sequence of Methanoregula formicicum SMSP.</title>
        <authorList>
            <person name="Lucas S."/>
            <person name="Han J."/>
            <person name="Lapidus A."/>
            <person name="Cheng J.-F."/>
            <person name="Goodwin L."/>
            <person name="Pitluck S."/>
            <person name="Peters L."/>
            <person name="Ovchinnikova G."/>
            <person name="Teshima H."/>
            <person name="Detter J.C."/>
            <person name="Han C."/>
            <person name="Tapia R."/>
            <person name="Land M."/>
            <person name="Hauser L."/>
            <person name="Kyrpides N."/>
            <person name="Ivanova N."/>
            <person name="Pagani I."/>
            <person name="Imachi H."/>
            <person name="Tamaki H."/>
            <person name="Sekiguchi Y."/>
            <person name="Kamagata Y."/>
            <person name="Cadillo-Quiroz H."/>
            <person name="Zinder S."/>
            <person name="Liu W.-T."/>
            <person name="Woyke T."/>
        </authorList>
    </citation>
    <scope>NUCLEOTIDE SEQUENCE [LARGE SCALE GENOMIC DNA]</scope>
    <source>
        <strain evidence="2">DSM 22288 / NBRC 105244 / SMSP</strain>
    </source>
</reference>
<dbReference type="AlphaFoldDB" id="L0HDW0"/>
<evidence type="ECO:0000313" key="2">
    <source>
        <dbReference type="Proteomes" id="UP000010824"/>
    </source>
</evidence>
<proteinExistence type="predicted"/>